<dbReference type="Proteomes" id="UP000184731">
    <property type="component" value="Chromosome"/>
</dbReference>
<sequence>MKRLLKTASVLSLIALPFGAHAQAPTDVSNFSPRLKLQSRYSLTDSYRANELDLITATARFGMNYRYKNVFGTLEVQAGSASEPDTSSTPATTSSNGPQNLMQVRKASIGLDIIKSDPATVSLIMGRDRLVGSVYYAPDALTQILATNLDNVSSSTSSDGLGLKYAGKLDFGKLGAQVGMYNNLAVATQTTGAGWFGNSSIVAGDNSFAAAPKTQSRAIQAVASADIKVDEGNVEVRVAYGSQPNAVKSVTSAKLYTVTDVTNTEASLGYNYQEGAIRAGLWYQGVTTSKDSTGTLGNSSTVSYTASTTDNSQTITTIGVGLTGNTKLFSMTGFLADGDVLTYALGYQNATGQYISSTRTLTTDMYNFGFGYMQGNFSIELNYAATSANYSAYTNNDGVSNQDTASLVYLVGTLAVL</sequence>
<reference evidence="3 4" key="1">
    <citation type="submission" date="2016-10" db="EMBL/GenBank/DDBJ databases">
        <title>Silvanigrella aquatica sp. nov., isolated from a freshwater lake located in the Black Forest, Germany, description of Silvanigrellaceae fam. nov., Silvanigrellales ord. nov., reclassification of the order Bdellovibrionales in the class Oligoflexia, reclassification of the families Bacteriovoracaceae and Halobacteriovoraceae in the new order Bacteriovoracales ord. nov., and reclassification of the family Pseudobacteriovoracaceae in the order Oligoflexiales.</title>
        <authorList>
            <person name="Hahn M.W."/>
            <person name="Schmidt J."/>
            <person name="Koll U."/>
            <person name="Rohde M."/>
            <person name="Verbag S."/>
            <person name="Pitt A."/>
            <person name="Nakai R."/>
            <person name="Naganuma T."/>
            <person name="Lang E."/>
        </authorList>
    </citation>
    <scope>NUCLEOTIDE SEQUENCE [LARGE SCALE GENOMIC DNA]</scope>
    <source>
        <strain evidence="3 4">MWH-Nonnen-W8red</strain>
    </source>
</reference>
<evidence type="ECO:0000313" key="4">
    <source>
        <dbReference type="Proteomes" id="UP000184731"/>
    </source>
</evidence>
<feature type="signal peptide" evidence="2">
    <location>
        <begin position="1"/>
        <end position="22"/>
    </location>
</feature>
<dbReference type="RefSeq" id="WP_148696937.1">
    <property type="nucleotide sequence ID" value="NZ_CP017834.1"/>
</dbReference>
<name>A0A1L4CZ30_9BACT</name>
<evidence type="ECO:0000313" key="3">
    <source>
        <dbReference type="EMBL" id="APJ03209.1"/>
    </source>
</evidence>
<keyword evidence="4" id="KW-1185">Reference proteome</keyword>
<organism evidence="3 4">
    <name type="scientific">Silvanigrella aquatica</name>
    <dbReference type="NCBI Taxonomy" id="1915309"/>
    <lineage>
        <taxon>Bacteria</taxon>
        <taxon>Pseudomonadati</taxon>
        <taxon>Bdellovibrionota</taxon>
        <taxon>Oligoflexia</taxon>
        <taxon>Silvanigrellales</taxon>
        <taxon>Silvanigrellaceae</taxon>
        <taxon>Silvanigrella</taxon>
    </lineage>
</organism>
<gene>
    <name evidence="3" type="ORF">AXG55_04540</name>
</gene>
<evidence type="ECO:0008006" key="5">
    <source>
        <dbReference type="Google" id="ProtNLM"/>
    </source>
</evidence>
<keyword evidence="2" id="KW-0732">Signal</keyword>
<accession>A0A1L4CZ30</accession>
<evidence type="ECO:0000256" key="1">
    <source>
        <dbReference type="SAM" id="MobiDB-lite"/>
    </source>
</evidence>
<dbReference type="OrthoDB" id="5290647at2"/>
<protein>
    <recommendedName>
        <fullName evidence="5">Porin domain-containing protein</fullName>
    </recommendedName>
</protein>
<proteinExistence type="predicted"/>
<dbReference type="KEGG" id="saqi:AXG55_04540"/>
<feature type="region of interest" description="Disordered" evidence="1">
    <location>
        <begin position="80"/>
        <end position="99"/>
    </location>
</feature>
<dbReference type="EMBL" id="CP017834">
    <property type="protein sequence ID" value="APJ03209.1"/>
    <property type="molecule type" value="Genomic_DNA"/>
</dbReference>
<evidence type="ECO:0000256" key="2">
    <source>
        <dbReference type="SAM" id="SignalP"/>
    </source>
</evidence>
<feature type="compositionally biased region" description="Low complexity" evidence="1">
    <location>
        <begin position="80"/>
        <end position="95"/>
    </location>
</feature>
<feature type="chain" id="PRO_5013381061" description="Porin domain-containing protein" evidence="2">
    <location>
        <begin position="23"/>
        <end position="417"/>
    </location>
</feature>
<dbReference type="AlphaFoldDB" id="A0A1L4CZ30"/>